<keyword evidence="2" id="KW-1185">Reference proteome</keyword>
<gene>
    <name evidence="1" type="ORF">CRU91_09330</name>
</gene>
<evidence type="ECO:0000313" key="2">
    <source>
        <dbReference type="Proteomes" id="UP000252669"/>
    </source>
</evidence>
<organism evidence="1 2">
    <name type="scientific">Aliarcobacter vitoriensis</name>
    <dbReference type="NCBI Taxonomy" id="2011099"/>
    <lineage>
        <taxon>Bacteria</taxon>
        <taxon>Pseudomonadati</taxon>
        <taxon>Campylobacterota</taxon>
        <taxon>Epsilonproteobacteria</taxon>
        <taxon>Campylobacterales</taxon>
        <taxon>Arcobacteraceae</taxon>
        <taxon>Aliarcobacter</taxon>
    </lineage>
</organism>
<reference evidence="1 2" key="1">
    <citation type="submission" date="2017-10" db="EMBL/GenBank/DDBJ databases">
        <title>Genomics of the genus Arcobacter.</title>
        <authorList>
            <person name="Perez-Cataluna A."/>
            <person name="Figueras M.J."/>
        </authorList>
    </citation>
    <scope>NUCLEOTIDE SEQUENCE [LARGE SCALE GENOMIC DNA]</scope>
    <source>
        <strain evidence="1 2">CECT 9230</strain>
    </source>
</reference>
<evidence type="ECO:0008006" key="3">
    <source>
        <dbReference type="Google" id="ProtNLM"/>
    </source>
</evidence>
<dbReference type="EMBL" id="PDKB01000016">
    <property type="protein sequence ID" value="RBQ28412.1"/>
    <property type="molecule type" value="Genomic_DNA"/>
</dbReference>
<protein>
    <recommendedName>
        <fullName evidence="3">Lipoprotein</fullName>
    </recommendedName>
</protein>
<dbReference type="AlphaFoldDB" id="A0A366MSR7"/>
<comment type="caution">
    <text evidence="1">The sequence shown here is derived from an EMBL/GenBank/DDBJ whole genome shotgun (WGS) entry which is preliminary data.</text>
</comment>
<dbReference type="RefSeq" id="WP_113894963.1">
    <property type="nucleotide sequence ID" value="NZ_JANJGA010000015.1"/>
</dbReference>
<name>A0A366MSR7_9BACT</name>
<dbReference type="OrthoDB" id="5362327at2"/>
<evidence type="ECO:0000313" key="1">
    <source>
        <dbReference type="EMBL" id="RBQ28412.1"/>
    </source>
</evidence>
<dbReference type="Proteomes" id="UP000252669">
    <property type="component" value="Unassembled WGS sequence"/>
</dbReference>
<sequence>MTKLVLISFFFVLVFSGCSTKVQTEYIYKDVYIPVKCNATIPIKPKNDGSFESNKKKMIYFLRVESLLKECVGAEDENN</sequence>
<dbReference type="PROSITE" id="PS51257">
    <property type="entry name" value="PROKAR_LIPOPROTEIN"/>
    <property type="match status" value="1"/>
</dbReference>
<accession>A0A366MSR7</accession>
<proteinExistence type="predicted"/>